<evidence type="ECO:0000256" key="1">
    <source>
        <dbReference type="SAM" id="MobiDB-lite"/>
    </source>
</evidence>
<organism evidence="2 3">
    <name type="scientific">Hibiscus sabdariffa</name>
    <name type="common">roselle</name>
    <dbReference type="NCBI Taxonomy" id="183260"/>
    <lineage>
        <taxon>Eukaryota</taxon>
        <taxon>Viridiplantae</taxon>
        <taxon>Streptophyta</taxon>
        <taxon>Embryophyta</taxon>
        <taxon>Tracheophyta</taxon>
        <taxon>Spermatophyta</taxon>
        <taxon>Magnoliopsida</taxon>
        <taxon>eudicotyledons</taxon>
        <taxon>Gunneridae</taxon>
        <taxon>Pentapetalae</taxon>
        <taxon>rosids</taxon>
        <taxon>malvids</taxon>
        <taxon>Malvales</taxon>
        <taxon>Malvaceae</taxon>
        <taxon>Malvoideae</taxon>
        <taxon>Hibiscus</taxon>
    </lineage>
</organism>
<protein>
    <submittedName>
        <fullName evidence="2">Uncharacterized protein</fullName>
    </submittedName>
</protein>
<feature type="compositionally biased region" description="Basic and acidic residues" evidence="1">
    <location>
        <begin position="12"/>
        <end position="22"/>
    </location>
</feature>
<feature type="compositionally biased region" description="Polar residues" evidence="1">
    <location>
        <begin position="83"/>
        <end position="94"/>
    </location>
</feature>
<reference evidence="2 3" key="1">
    <citation type="journal article" date="2024" name="G3 (Bethesda)">
        <title>Genome assembly of Hibiscus sabdariffa L. provides insights into metabolisms of medicinal natural products.</title>
        <authorList>
            <person name="Kim T."/>
        </authorList>
    </citation>
    <scope>NUCLEOTIDE SEQUENCE [LARGE SCALE GENOMIC DNA]</scope>
    <source>
        <strain evidence="2">TK-2024</strain>
        <tissue evidence="2">Old leaves</tissue>
    </source>
</reference>
<dbReference type="Proteomes" id="UP001396334">
    <property type="component" value="Unassembled WGS sequence"/>
</dbReference>
<sequence>MAIPNADGLSIADEREHTTKGRPHDVVVIDDVPISVERPVFLIPLGLQSESKRGRVEDVLMVSMDSGGMHDMVAVGSGEVQDQLGSQGTATTVPSFKDKFMGDW</sequence>
<evidence type="ECO:0000313" key="2">
    <source>
        <dbReference type="EMBL" id="KAK9017593.1"/>
    </source>
</evidence>
<dbReference type="EMBL" id="JBBPBN010000020">
    <property type="protein sequence ID" value="KAK9017593.1"/>
    <property type="molecule type" value="Genomic_DNA"/>
</dbReference>
<proteinExistence type="predicted"/>
<feature type="region of interest" description="Disordered" evidence="1">
    <location>
        <begin position="1"/>
        <end position="22"/>
    </location>
</feature>
<accession>A0ABR2RXB3</accession>
<evidence type="ECO:0000313" key="3">
    <source>
        <dbReference type="Proteomes" id="UP001396334"/>
    </source>
</evidence>
<name>A0ABR2RXB3_9ROSI</name>
<gene>
    <name evidence="2" type="ORF">V6N11_080071</name>
</gene>
<keyword evidence="3" id="KW-1185">Reference proteome</keyword>
<feature type="region of interest" description="Disordered" evidence="1">
    <location>
        <begin position="82"/>
        <end position="104"/>
    </location>
</feature>
<comment type="caution">
    <text evidence="2">The sequence shown here is derived from an EMBL/GenBank/DDBJ whole genome shotgun (WGS) entry which is preliminary data.</text>
</comment>